<dbReference type="EMBL" id="LR798272">
    <property type="protein sequence ID" value="CAB5219084.1"/>
    <property type="molecule type" value="Genomic_DNA"/>
</dbReference>
<accession>A0A6J7WSK3</accession>
<proteinExistence type="predicted"/>
<evidence type="ECO:0000256" key="1">
    <source>
        <dbReference type="SAM" id="MobiDB-lite"/>
    </source>
</evidence>
<name>A0A6J7WSK3_9CAUD</name>
<evidence type="ECO:0008006" key="3">
    <source>
        <dbReference type="Google" id="ProtNLM"/>
    </source>
</evidence>
<sequence length="406" mass="43029">MRNLLRLSPLLLAVWSYSTPAHADIGNLHVTSYKFNPELGPVVGPGNIPCNEYTADDINNDWGGDIVAGCDYDQVVVNWRGTLTVPVETMLVVQHDDGAALLLNGYYWVDAWYDTGCQWDYVEIEPGTYDLDLWYYENGGGACAGLWQSPLNAYEWQPVPTSWYSPLTPETTTTSTTTTTSSTTTTTTTTSSTTTTTTTTTEPTTTTSEAPKLTTTTITPTSSPTTTLLPTPGTEPLPLSTTTSTSTTTTQTPTTTTSPITSTSSTTTTPADIPPTTTPTTTAPTQSAPVTEPELTPVSELSPADIAEIFGPTALAALSDDQVSELVATIDEGSLTDDQAAAISEAMTAAPDNVKKEFENQINVFDGQFDTYIPIGSVVSVSVKRTIVAGAAAVLPGLIPARRKNA</sequence>
<gene>
    <name evidence="2" type="ORF">UFOVP226_26</name>
</gene>
<reference evidence="2" key="1">
    <citation type="submission" date="2020-05" db="EMBL/GenBank/DDBJ databases">
        <authorList>
            <person name="Chiriac C."/>
            <person name="Salcher M."/>
            <person name="Ghai R."/>
            <person name="Kavagutti S V."/>
        </authorList>
    </citation>
    <scope>NUCLEOTIDE SEQUENCE</scope>
</reference>
<feature type="region of interest" description="Disordered" evidence="1">
    <location>
        <begin position="163"/>
        <end position="292"/>
    </location>
</feature>
<evidence type="ECO:0000313" key="2">
    <source>
        <dbReference type="EMBL" id="CAB5219084.1"/>
    </source>
</evidence>
<organism evidence="2">
    <name type="scientific">uncultured Caudovirales phage</name>
    <dbReference type="NCBI Taxonomy" id="2100421"/>
    <lineage>
        <taxon>Viruses</taxon>
        <taxon>Duplodnaviria</taxon>
        <taxon>Heunggongvirae</taxon>
        <taxon>Uroviricota</taxon>
        <taxon>Caudoviricetes</taxon>
        <taxon>Peduoviridae</taxon>
        <taxon>Maltschvirus</taxon>
        <taxon>Maltschvirus maltsch</taxon>
    </lineage>
</organism>
<protein>
    <recommendedName>
        <fullName evidence="3">PA14 domain containing protein</fullName>
    </recommendedName>
</protein>
<feature type="compositionally biased region" description="Low complexity" evidence="1">
    <location>
        <begin position="278"/>
        <end position="289"/>
    </location>
</feature>
<feature type="compositionally biased region" description="Low complexity" evidence="1">
    <location>
        <begin position="168"/>
        <end position="271"/>
    </location>
</feature>